<evidence type="ECO:0000313" key="2">
    <source>
        <dbReference type="EMBL" id="MUP42941.1"/>
    </source>
</evidence>
<proteinExistence type="predicted"/>
<name>A0A7K1LQQ1_9FLAO</name>
<comment type="caution">
    <text evidence="2">The sequence shown here is derived from an EMBL/GenBank/DDBJ whole genome shotgun (WGS) entry which is preliminary data.</text>
</comment>
<organism evidence="2 3">
    <name type="scientific">Christiangramia aestuarii</name>
    <dbReference type="NCBI Taxonomy" id="1028746"/>
    <lineage>
        <taxon>Bacteria</taxon>
        <taxon>Pseudomonadati</taxon>
        <taxon>Bacteroidota</taxon>
        <taxon>Flavobacteriia</taxon>
        <taxon>Flavobacteriales</taxon>
        <taxon>Flavobacteriaceae</taxon>
        <taxon>Christiangramia</taxon>
    </lineage>
</organism>
<dbReference type="OrthoDB" id="1421312at2"/>
<evidence type="ECO:0000313" key="3">
    <source>
        <dbReference type="Proteomes" id="UP000460416"/>
    </source>
</evidence>
<accession>A0A7K1LQQ1</accession>
<dbReference type="Pfam" id="PF13557">
    <property type="entry name" value="Phenol_MetA_deg"/>
    <property type="match status" value="1"/>
</dbReference>
<feature type="region of interest" description="Disordered" evidence="1">
    <location>
        <begin position="366"/>
        <end position="396"/>
    </location>
</feature>
<dbReference type="Proteomes" id="UP000460416">
    <property type="component" value="Unassembled WGS sequence"/>
</dbReference>
<dbReference type="AlphaFoldDB" id="A0A7K1LQQ1"/>
<feature type="compositionally biased region" description="Basic and acidic residues" evidence="1">
    <location>
        <begin position="370"/>
        <end position="380"/>
    </location>
</feature>
<dbReference type="EMBL" id="VJVW01000003">
    <property type="protein sequence ID" value="MUP42941.1"/>
    <property type="molecule type" value="Genomic_DNA"/>
</dbReference>
<dbReference type="InterPro" id="IPR025737">
    <property type="entry name" value="FApF"/>
</dbReference>
<reference evidence="2 3" key="1">
    <citation type="submission" date="2019-07" db="EMBL/GenBank/DDBJ databases">
        <title>Gramella aestuarii sp. nov., isolated from a tidal flat, and emended description of Gramella echinicola.</title>
        <authorList>
            <person name="Liu L."/>
        </authorList>
    </citation>
    <scope>NUCLEOTIDE SEQUENCE [LARGE SCALE GENOMIC DNA]</scope>
    <source>
        <strain evidence="2 3">BS12</strain>
    </source>
</reference>
<gene>
    <name evidence="2" type="ORF">FLP08_10170</name>
</gene>
<evidence type="ECO:0000256" key="1">
    <source>
        <dbReference type="SAM" id="MobiDB-lite"/>
    </source>
</evidence>
<keyword evidence="3" id="KW-1185">Reference proteome</keyword>
<protein>
    <submittedName>
        <fullName evidence="2">Transporter</fullName>
    </submittedName>
</protein>
<sequence>MKYLSKSGPKKRSNILRPKYTNSTMSTVFNTPDNDASNILKVFTKIKRSLHNPGSFAYKIIINLISLREPTRSSMRKSAIFSLFLIIATNLHAQYTETINSNRPGQSQGAYAVGTNVVQFEAGPYLGNEEHSGLGTDTDLWGVDYQLRYGLLFERLELNLTGSFESQNIFRNFLGVTSEGSIRNFKSNSIGAKYLVFDPAVSIEPDKPNLYSWKANQRFKWKNLIPAVSIYAGANFSFGDNPYLFEGEGSFSPKAAIITQNNWGRWVLVLNLVADKLTEDYRSYTGIVTVTHTLTPSLAVFGEYQAIKGDIYADDILRAGGAFLFGNDLQVDVSGLVNFKDTPSKWQVAAGVSYRLDLHKVDEFLEESSEGNKRRQRSEQLNEEQNDGNGDGGGIE</sequence>